<feature type="coiled-coil region" evidence="12">
    <location>
        <begin position="780"/>
        <end position="811"/>
    </location>
</feature>
<feature type="domain" description="Kinesin motor" evidence="14">
    <location>
        <begin position="984"/>
        <end position="1019"/>
    </location>
</feature>
<reference evidence="15" key="1">
    <citation type="submission" date="2021-02" db="EMBL/GenBank/DDBJ databases">
        <authorList>
            <person name="Bekaert M."/>
        </authorList>
    </citation>
    <scope>NUCLEOTIDE SEQUENCE</scope>
    <source>
        <strain evidence="15">IoA-00</strain>
    </source>
</reference>
<feature type="compositionally biased region" description="Polar residues" evidence="13">
    <location>
        <begin position="486"/>
        <end position="495"/>
    </location>
</feature>
<dbReference type="SUPFAM" id="SSF103506">
    <property type="entry name" value="Mitochondrial carrier"/>
    <property type="match status" value="1"/>
</dbReference>
<dbReference type="GO" id="GO:0008017">
    <property type="term" value="F:microtubule binding"/>
    <property type="evidence" value="ECO:0007669"/>
    <property type="project" value="InterPro"/>
</dbReference>
<evidence type="ECO:0000256" key="11">
    <source>
        <dbReference type="PROSITE-ProRule" id="PRU00283"/>
    </source>
</evidence>
<dbReference type="GO" id="GO:0009083">
    <property type="term" value="P:branched-chain amino acid catabolic process"/>
    <property type="evidence" value="ECO:0007669"/>
    <property type="project" value="InterPro"/>
</dbReference>
<evidence type="ECO:0000256" key="8">
    <source>
        <dbReference type="ARBA" id="ARBA00023054"/>
    </source>
</evidence>
<evidence type="ECO:0000256" key="2">
    <source>
        <dbReference type="ARBA" id="ARBA00006375"/>
    </source>
</evidence>
<dbReference type="Pfam" id="PF22923">
    <property type="entry name" value="KIF2A-like_1st"/>
    <property type="match status" value="1"/>
</dbReference>
<dbReference type="GO" id="GO:0016020">
    <property type="term" value="C:membrane"/>
    <property type="evidence" value="ECO:0007669"/>
    <property type="project" value="UniProtKB-SubCell"/>
</dbReference>
<evidence type="ECO:0000256" key="7">
    <source>
        <dbReference type="ARBA" id="ARBA00022840"/>
    </source>
</evidence>
<evidence type="ECO:0000313" key="15">
    <source>
        <dbReference type="EMBL" id="CAF2894781.1"/>
    </source>
</evidence>
<keyword evidence="5" id="KW-0493">Microtubule</keyword>
<feature type="region of interest" description="Disordered" evidence="13">
    <location>
        <begin position="480"/>
        <end position="510"/>
    </location>
</feature>
<evidence type="ECO:0000256" key="10">
    <source>
        <dbReference type="PROSITE-ProRule" id="PRU00282"/>
    </source>
</evidence>
<keyword evidence="8 12" id="KW-0175">Coiled coil</keyword>
<accession>A0A7R8CQE6</accession>
<dbReference type="PANTHER" id="PTHR46314:SF2">
    <property type="entry name" value="SOLUTE CARRIER FAMILY 25 MEMBER 44"/>
    <property type="match status" value="1"/>
</dbReference>
<dbReference type="OrthoDB" id="250329at2759"/>
<feature type="compositionally biased region" description="Polar residues" evidence="13">
    <location>
        <begin position="695"/>
        <end position="756"/>
    </location>
</feature>
<evidence type="ECO:0000256" key="6">
    <source>
        <dbReference type="ARBA" id="ARBA00022741"/>
    </source>
</evidence>
<feature type="compositionally biased region" description="Basic and acidic residues" evidence="13">
    <location>
        <begin position="578"/>
        <end position="593"/>
    </location>
</feature>
<dbReference type="InterPro" id="IPR018108">
    <property type="entry name" value="MCP_transmembrane"/>
</dbReference>
<name>A0A7R8CQE6_LEPSM</name>
<keyword evidence="4 10" id="KW-0812">Transmembrane</keyword>
<keyword evidence="9 10" id="KW-0472">Membrane</keyword>
<evidence type="ECO:0000256" key="4">
    <source>
        <dbReference type="ARBA" id="ARBA00022692"/>
    </source>
</evidence>
<comment type="subcellular location">
    <subcellularLocation>
        <location evidence="1">Membrane</location>
        <topology evidence="1">Multi-pass membrane protein</topology>
    </subcellularLocation>
</comment>
<feature type="compositionally biased region" description="Polar residues" evidence="13">
    <location>
        <begin position="248"/>
        <end position="257"/>
    </location>
</feature>
<keyword evidence="16" id="KW-1185">Reference proteome</keyword>
<evidence type="ECO:0000256" key="1">
    <source>
        <dbReference type="ARBA" id="ARBA00004141"/>
    </source>
</evidence>
<dbReference type="GO" id="GO:0005524">
    <property type="term" value="F:ATP binding"/>
    <property type="evidence" value="ECO:0007669"/>
    <property type="project" value="UniProtKB-KW"/>
</dbReference>
<dbReference type="InterPro" id="IPR027417">
    <property type="entry name" value="P-loop_NTPase"/>
</dbReference>
<dbReference type="Gene3D" id="3.40.850.10">
    <property type="entry name" value="Kinesin motor domain"/>
    <property type="match status" value="2"/>
</dbReference>
<comment type="caution">
    <text evidence="11">Lacks conserved residue(s) required for the propagation of feature annotation.</text>
</comment>
<dbReference type="SUPFAM" id="SSF52540">
    <property type="entry name" value="P-loop containing nucleoside triphosphate hydrolases"/>
    <property type="match status" value="1"/>
</dbReference>
<feature type="compositionally biased region" description="Basic and acidic residues" evidence="13">
    <location>
        <begin position="539"/>
        <end position="556"/>
    </location>
</feature>
<dbReference type="EMBL" id="HG994582">
    <property type="protein sequence ID" value="CAF2894781.1"/>
    <property type="molecule type" value="Genomic_DNA"/>
</dbReference>
<feature type="repeat" description="Solcar" evidence="10">
    <location>
        <begin position="1227"/>
        <end position="1309"/>
    </location>
</feature>
<evidence type="ECO:0000256" key="3">
    <source>
        <dbReference type="ARBA" id="ARBA00022490"/>
    </source>
</evidence>
<keyword evidence="6" id="KW-0547">Nucleotide-binding</keyword>
<evidence type="ECO:0000256" key="13">
    <source>
        <dbReference type="SAM" id="MobiDB-lite"/>
    </source>
</evidence>
<dbReference type="PANTHER" id="PTHR46314">
    <property type="entry name" value="SOLUTE CARRIER FAMILY 25 MEMBER 44"/>
    <property type="match status" value="1"/>
</dbReference>
<sequence length="1506" mass="169146">MPILSGNEPRSSSFVLRIQRNGEKKQQGYSLPCGLDEIGMDEPSEVVGSSRSSNPIVNIKRRSSFQWDDVFAFCTFGDTVPSFNSIKNLIHRKSLNNKTDDSSNSLTCGDYNEEIINDNEIMYSLPVLSSLDLSKHNDHYNSPSSTLHHVPPRVQDILNNGSAPVPFLKIVEEQTTPVLNSTIKSSFDSKDESHYLSLKDEETLPPMAFIHVEIESGPFSQNMHSPPTLNSTLNKEEEERAERKTTNQGRQFTNSAEGATKEEPGIHHIVYPLRDESEDDCDESKYSKSMPNFDITSRSTNSYNYSRGSSSSSESDIYTKEKEDQIFSLDGDKEEDTTIDYDEVIDQAFNDILMDEEDEEHPFLLSESKNMQKRLPPIGCSSDETGEECYDSLDEDGLKTGKNKINKQKNITPNLVLSAKSSNKPRRSLPALPKEALNYSSVSERAIKILKQKNPSSYNNNISHLDNCLISSVRDSLEELRENHGSKSNKNSSPESLHRDSGCQSLESNNFLPPPSLPVISQSIDSPGFLWVELDSNKPSRETLKSRPTKRVERTKSLSSYNTKKASNRHSAPPGSLKDFKFKKEIVLPERKPNLRKNNSNKRPTSAKPLVRSSTSRIHSAVVTGINTTTKSVTVEWREREETKGKEIELETLLGLNQDLIPPPPPPTNGAVITNNKLPKYAQRPTNNNRNTTPSATSQNTNNEESNPTNVVVPNSHINNNLATNGHGSENAPPSSSSRLPQSTTPQLNYSSNNGSTAETVVKAGTAAAAAPGGGINRRRSNVVKEVERLKKNREERRAKQAEILEEKEAQKNVDPGNPNWEFLCMIRDYQEQLEFNPFHDGDTITDHQITVCVRKRPLNKKEEKEEKLMLSQCQIKIKLSSMNQKTKVDLTKYLDNQHFRYDYAFDDTATNELVYKYAARPLVQNIFEGGMATCFAYGQTAGNERGADTHSADRQTRMEGAEINKSLLALKESHSSFTRFLHGRKKSKTCMIAMVSPVLSSCEHTLNTLRYADRVKELGANDPANNLANNLANNNPPPKLSASPTEEVVETRMEDGVLSPEDSDLAQLRSMNEGELSADWYNTFRYSMIYPLLYSKYLTFFYSLSQEAISHLQILEEDLVENHRSAINRMSHWIEEDASLIAVTNGVDYDQDAYCHQLEEMIDEKNSSSLGPKRKGSKLFRISRMRVPDSSLPSSSSSGEAPPGLPASSDVSSPVLTVEWEMMDKRKYIPLSTLSHFSVRCFLFPLAVIRTRLQVQVHKHHYTGTYDAFKKILRHEGPRGLYSGFWISAFQMASGVCYVSTYEGVRHILETNKITNNSIIKSFCGGLCASVVGQTINVPFDVVSQHLMILGQRRQPGSFNLSETNPLQISIFDRSRAQLSKDIIVSIYQRDGFRGFYRGYTASLCTYVPSGASWWAFYDIFQKLYAHMVPDNTAHMTLQTISAMSAGASSNTMSKLWREEGMDVFTKGLTARMSASVIYSIAVIFGYETVKRFSVYDEYKTRVKW</sequence>
<dbReference type="InterPro" id="IPR023395">
    <property type="entry name" value="MCP_dom_sf"/>
</dbReference>
<feature type="compositionally biased region" description="Basic and acidic residues" evidence="13">
    <location>
        <begin position="234"/>
        <end position="245"/>
    </location>
</feature>
<evidence type="ECO:0000313" key="16">
    <source>
        <dbReference type="Proteomes" id="UP000675881"/>
    </source>
</evidence>
<feature type="region of interest" description="Disordered" evidence="13">
    <location>
        <begin position="1188"/>
        <end position="1212"/>
    </location>
</feature>
<comment type="similarity">
    <text evidence="2">Belongs to the mitochondrial carrier (TC 2.A.29) family.</text>
</comment>
<dbReference type="SMART" id="SM00129">
    <property type="entry name" value="KISc"/>
    <property type="match status" value="1"/>
</dbReference>
<feature type="compositionally biased region" description="Low complexity" evidence="13">
    <location>
        <begin position="1191"/>
        <end position="1210"/>
    </location>
</feature>
<organism evidence="15 16">
    <name type="scientific">Lepeophtheirus salmonis</name>
    <name type="common">Salmon louse</name>
    <name type="synonym">Caligus salmonis</name>
    <dbReference type="NCBI Taxonomy" id="72036"/>
    <lineage>
        <taxon>Eukaryota</taxon>
        <taxon>Metazoa</taxon>
        <taxon>Ecdysozoa</taxon>
        <taxon>Arthropoda</taxon>
        <taxon>Crustacea</taxon>
        <taxon>Multicrustacea</taxon>
        <taxon>Hexanauplia</taxon>
        <taxon>Copepoda</taxon>
        <taxon>Siphonostomatoida</taxon>
        <taxon>Caligidae</taxon>
        <taxon>Lepeophtheirus</taxon>
    </lineage>
</organism>
<dbReference type="GO" id="GO:0007018">
    <property type="term" value="P:microtubule-based movement"/>
    <property type="evidence" value="ECO:0007669"/>
    <property type="project" value="InterPro"/>
</dbReference>
<dbReference type="GO" id="GO:0005739">
    <property type="term" value="C:mitochondrion"/>
    <property type="evidence" value="ECO:0007669"/>
    <property type="project" value="InterPro"/>
</dbReference>
<dbReference type="GO" id="GO:0003777">
    <property type="term" value="F:microtubule motor activity"/>
    <property type="evidence" value="ECO:0007669"/>
    <property type="project" value="InterPro"/>
</dbReference>
<dbReference type="Proteomes" id="UP000675881">
    <property type="component" value="Chromosome 3"/>
</dbReference>
<dbReference type="Gene3D" id="1.50.40.10">
    <property type="entry name" value="Mitochondrial carrier domain"/>
    <property type="match status" value="2"/>
</dbReference>
<protein>
    <submittedName>
        <fullName evidence="15">SLC25A44</fullName>
    </submittedName>
</protein>
<comment type="similarity">
    <text evidence="11">Belongs to the TRAFAC class myosin-kinesin ATPase superfamily. Kinesin family.</text>
</comment>
<feature type="compositionally biased region" description="Polar residues" evidence="13">
    <location>
        <begin position="218"/>
        <end position="233"/>
    </location>
</feature>
<evidence type="ECO:0000256" key="5">
    <source>
        <dbReference type="ARBA" id="ARBA00022701"/>
    </source>
</evidence>
<dbReference type="GO" id="GO:0005874">
    <property type="term" value="C:microtubule"/>
    <property type="evidence" value="ECO:0007669"/>
    <property type="project" value="UniProtKB-KW"/>
</dbReference>
<feature type="region of interest" description="Disordered" evidence="13">
    <location>
        <begin position="218"/>
        <end position="318"/>
    </location>
</feature>
<keyword evidence="7" id="KW-0067">ATP-binding</keyword>
<dbReference type="PROSITE" id="PS50067">
    <property type="entry name" value="KINESIN_MOTOR_2"/>
    <property type="match status" value="2"/>
</dbReference>
<dbReference type="InterPro" id="IPR054473">
    <property type="entry name" value="KIF2A-like_N"/>
</dbReference>
<keyword evidence="3" id="KW-0963">Cytoplasm</keyword>
<dbReference type="PROSITE" id="PS50920">
    <property type="entry name" value="SOLCAR"/>
    <property type="match status" value="2"/>
</dbReference>
<feature type="region of interest" description="Disordered" evidence="13">
    <location>
        <begin position="539"/>
        <end position="616"/>
    </location>
</feature>
<feature type="compositionally biased region" description="Low complexity" evidence="13">
    <location>
        <begin position="296"/>
        <end position="315"/>
    </location>
</feature>
<feature type="domain" description="Kinesin motor" evidence="14">
    <location>
        <begin position="849"/>
        <end position="942"/>
    </location>
</feature>
<feature type="repeat" description="Solcar" evidence="10">
    <location>
        <begin position="1318"/>
        <end position="1425"/>
    </location>
</feature>
<proteinExistence type="inferred from homology"/>
<feature type="compositionally biased region" description="Low complexity" evidence="13">
    <location>
        <begin position="684"/>
        <end position="694"/>
    </location>
</feature>
<dbReference type="Pfam" id="PF00153">
    <property type="entry name" value="Mito_carr"/>
    <property type="match status" value="3"/>
</dbReference>
<evidence type="ECO:0000259" key="14">
    <source>
        <dbReference type="PROSITE" id="PS50067"/>
    </source>
</evidence>
<dbReference type="InterPro" id="IPR001752">
    <property type="entry name" value="Kinesin_motor_dom"/>
</dbReference>
<evidence type="ECO:0000256" key="9">
    <source>
        <dbReference type="ARBA" id="ARBA00023136"/>
    </source>
</evidence>
<gene>
    <name evidence="15" type="ORF">LSAA_7091</name>
</gene>
<dbReference type="InterPro" id="IPR036961">
    <property type="entry name" value="Kinesin_motor_dom_sf"/>
</dbReference>
<evidence type="ECO:0000256" key="12">
    <source>
        <dbReference type="SAM" id="Coils"/>
    </source>
</evidence>
<dbReference type="InterPro" id="IPR042164">
    <property type="entry name" value="SLC25A44"/>
</dbReference>
<feature type="region of interest" description="Disordered" evidence="13">
    <location>
        <begin position="681"/>
        <end position="756"/>
    </location>
</feature>
<dbReference type="GO" id="GO:0015658">
    <property type="term" value="F:branched-chain amino acid transmembrane transporter activity"/>
    <property type="evidence" value="ECO:0007669"/>
    <property type="project" value="InterPro"/>
</dbReference>
<dbReference type="Pfam" id="PF00225">
    <property type="entry name" value="Kinesin"/>
    <property type="match status" value="1"/>
</dbReference>